<dbReference type="PANTHER" id="PTHR13504">
    <property type="entry name" value="FIDO DOMAIN-CONTAINING PROTEIN DDB_G0283145"/>
    <property type="match status" value="1"/>
</dbReference>
<proteinExistence type="predicted"/>
<dbReference type="InterPro" id="IPR040198">
    <property type="entry name" value="Fido_containing"/>
</dbReference>
<sequence length="380" mass="43700">MTIQLEQYSAGHYEKSYEYRYFLPSKINDEWVWQASHINSLLERAAVKLGELNSFARLVPNIDLFIQLHVTKEAVVSSRIEGTQTNMQEAVLQEADVSPEHRNDWREVQNYIAALNQAINELESLPLSSRLLKKTHAILLDSVRDEHKLPGQFRTSQNWIGGNSLADATFIPPHHQYVNDLMGDLENFLHNHDIHVPALIRIAIAHYQFETIHPFLDGNGRIGRLLITLFLVSEGMLEKPLLYLSSYFEKNKSRYYDNLMLVQEKNNMLQWLKYFLVGIEQTATLAVNTLSNILGLKAEIEQSLRTKFGRRSANAQILLNALFKHPTTDVEQAQKICNLSYKAANDLVADMCKHGILKEMTGQSRNRMFMFSSYMAIFNE</sequence>
<dbReference type="AlphaFoldDB" id="A0A1I4UGH8"/>
<dbReference type="Gene3D" id="1.10.3290.10">
    <property type="entry name" value="Fido-like domain"/>
    <property type="match status" value="1"/>
</dbReference>
<evidence type="ECO:0000256" key="2">
    <source>
        <dbReference type="PIRSR" id="PIRSR640198-1"/>
    </source>
</evidence>
<dbReference type="Pfam" id="PF02661">
    <property type="entry name" value="Fic"/>
    <property type="match status" value="1"/>
</dbReference>
<dbReference type="PANTHER" id="PTHR13504:SF38">
    <property type="entry name" value="FIDO DOMAIN-CONTAINING PROTEIN"/>
    <property type="match status" value="1"/>
</dbReference>
<feature type="domain" description="Fido" evidence="4">
    <location>
        <begin position="127"/>
        <end position="277"/>
    </location>
</feature>
<feature type="binding site" evidence="3">
    <location>
        <begin position="217"/>
        <end position="224"/>
    </location>
    <ligand>
        <name>ATP</name>
        <dbReference type="ChEBI" id="CHEBI:30616"/>
    </ligand>
</feature>
<dbReference type="RefSeq" id="WP_090672398.1">
    <property type="nucleotide sequence ID" value="NZ_FOUF01000045.1"/>
</dbReference>
<feature type="binding site" evidence="1">
    <location>
        <position position="255"/>
    </location>
    <ligand>
        <name>ATP</name>
        <dbReference type="ChEBI" id="CHEBI:30616"/>
    </ligand>
</feature>
<name>A0A1I4UGH8_9PROT</name>
<dbReference type="InterPro" id="IPR003812">
    <property type="entry name" value="Fido"/>
</dbReference>
<evidence type="ECO:0000259" key="4">
    <source>
        <dbReference type="PROSITE" id="PS51459"/>
    </source>
</evidence>
<keyword evidence="6" id="KW-1185">Reference proteome</keyword>
<feature type="binding site" evidence="1">
    <location>
        <position position="213"/>
    </location>
    <ligand>
        <name>ATP</name>
        <dbReference type="ChEBI" id="CHEBI:30616"/>
    </ligand>
</feature>
<evidence type="ECO:0000313" key="5">
    <source>
        <dbReference type="EMBL" id="SFM88068.1"/>
    </source>
</evidence>
<feature type="binding site" evidence="1">
    <location>
        <begin position="218"/>
        <end position="224"/>
    </location>
    <ligand>
        <name>ATP</name>
        <dbReference type="ChEBI" id="CHEBI:30616"/>
    </ligand>
</feature>
<dbReference type="SUPFAM" id="SSF140931">
    <property type="entry name" value="Fic-like"/>
    <property type="match status" value="1"/>
</dbReference>
<dbReference type="PIRSF" id="PIRSF038925">
    <property type="entry name" value="AMP-prot_trans"/>
    <property type="match status" value="1"/>
</dbReference>
<dbReference type="GO" id="GO:0005524">
    <property type="term" value="F:ATP binding"/>
    <property type="evidence" value="ECO:0007669"/>
    <property type="project" value="UniProtKB-KW"/>
</dbReference>
<protein>
    <submittedName>
        <fullName evidence="5">Fic family protein</fullName>
    </submittedName>
</protein>
<keyword evidence="1" id="KW-0067">ATP-binding</keyword>
<dbReference type="InterPro" id="IPR036597">
    <property type="entry name" value="Fido-like_dom_sf"/>
</dbReference>
<accession>A0A1I4UGH8</accession>
<gene>
    <name evidence="5" type="ORF">SAMN05421880_1455</name>
</gene>
<dbReference type="InterPro" id="IPR026287">
    <property type="entry name" value="SoFic-like"/>
</dbReference>
<feature type="binding site" evidence="1">
    <location>
        <position position="81"/>
    </location>
    <ligand>
        <name>ATP</name>
        <dbReference type="ChEBI" id="CHEBI:30616"/>
    </ligand>
</feature>
<dbReference type="EMBL" id="FOUF01000045">
    <property type="protein sequence ID" value="SFM88068.1"/>
    <property type="molecule type" value="Genomic_DNA"/>
</dbReference>
<feature type="active site" evidence="2">
    <location>
        <position position="213"/>
    </location>
</feature>
<dbReference type="Pfam" id="PF13784">
    <property type="entry name" value="Fic_N"/>
    <property type="match status" value="1"/>
</dbReference>
<dbReference type="Proteomes" id="UP000199561">
    <property type="component" value="Unassembled WGS sequence"/>
</dbReference>
<dbReference type="InterPro" id="IPR025758">
    <property type="entry name" value="Fic/DOC_N"/>
</dbReference>
<organism evidence="5 6">
    <name type="scientific">Nitrosomonas nitrosa</name>
    <dbReference type="NCBI Taxonomy" id="52442"/>
    <lineage>
        <taxon>Bacteria</taxon>
        <taxon>Pseudomonadati</taxon>
        <taxon>Pseudomonadota</taxon>
        <taxon>Betaproteobacteria</taxon>
        <taxon>Nitrosomonadales</taxon>
        <taxon>Nitrosomonadaceae</taxon>
        <taxon>Nitrosomonas</taxon>
    </lineage>
</organism>
<evidence type="ECO:0000256" key="3">
    <source>
        <dbReference type="PIRSR" id="PIRSR640198-2"/>
    </source>
</evidence>
<reference evidence="5 6" key="1">
    <citation type="submission" date="2016-10" db="EMBL/GenBank/DDBJ databases">
        <authorList>
            <person name="de Groot N.N."/>
        </authorList>
    </citation>
    <scope>NUCLEOTIDE SEQUENCE [LARGE SCALE GENOMIC DNA]</scope>
    <source>
        <strain evidence="5 6">Nm146</strain>
    </source>
</reference>
<evidence type="ECO:0000313" key="6">
    <source>
        <dbReference type="Proteomes" id="UP000199561"/>
    </source>
</evidence>
<dbReference type="PROSITE" id="PS51459">
    <property type="entry name" value="FIDO"/>
    <property type="match status" value="1"/>
</dbReference>
<evidence type="ECO:0000256" key="1">
    <source>
        <dbReference type="PIRSR" id="PIRSR038925-1"/>
    </source>
</evidence>
<feature type="binding site" evidence="3">
    <location>
        <begin position="255"/>
        <end position="256"/>
    </location>
    <ligand>
        <name>ATP</name>
        <dbReference type="ChEBI" id="CHEBI:30616"/>
    </ligand>
</feature>
<keyword evidence="1" id="KW-0547">Nucleotide-binding</keyword>